<dbReference type="GO" id="GO:0016491">
    <property type="term" value="F:oxidoreductase activity"/>
    <property type="evidence" value="ECO:0007669"/>
    <property type="project" value="UniProtKB-KW"/>
</dbReference>
<evidence type="ECO:0000256" key="1">
    <source>
        <dbReference type="ARBA" id="ARBA00006484"/>
    </source>
</evidence>
<proteinExistence type="inferred from homology"/>
<dbReference type="OrthoDB" id="4773823at2"/>
<evidence type="ECO:0000313" key="4">
    <source>
        <dbReference type="Proteomes" id="UP000318336"/>
    </source>
</evidence>
<gene>
    <name evidence="3" type="ORF">FB554_2535</name>
</gene>
<comment type="similarity">
    <text evidence="1">Belongs to the short-chain dehydrogenases/reductases (SDR) family.</text>
</comment>
<dbReference type="Pfam" id="PF00106">
    <property type="entry name" value="adh_short"/>
    <property type="match status" value="1"/>
</dbReference>
<protein>
    <submittedName>
        <fullName evidence="3">Short subunit dehydrogenase</fullName>
    </submittedName>
</protein>
<evidence type="ECO:0000256" key="2">
    <source>
        <dbReference type="ARBA" id="ARBA00023002"/>
    </source>
</evidence>
<dbReference type="InterPro" id="IPR051122">
    <property type="entry name" value="SDR_DHRS6-like"/>
</dbReference>
<keyword evidence="4" id="KW-1185">Reference proteome</keyword>
<keyword evidence="2" id="KW-0560">Oxidoreductase</keyword>
<sequence length="230" mass="24098">MSLRDAVVVVTGATGAAGPPVIERLVDAGATVVAVGRDRASLDALAGERVVPAVVDLLDAEATEAFGRQLLAEHGRVDGLVHLVGGWRGGKGIVEADLADYRWLHDNLVVTLQHATRALHDPIAASPIGRVVIVSTTALDRPTAGNAFYLTAKAGAEAWMQALAHSFRETEAAAVVLRIKALLTPQMREDKPEAKFTGYTPVALLADVVVDQFEEPAAQINGGTFSALPG</sequence>
<dbReference type="EMBL" id="VFOK01000001">
    <property type="protein sequence ID" value="TQL34367.1"/>
    <property type="molecule type" value="Genomic_DNA"/>
</dbReference>
<name>A0A542XEW1_9MICO</name>
<reference evidence="3 4" key="1">
    <citation type="submission" date="2019-06" db="EMBL/GenBank/DDBJ databases">
        <title>Sequencing the genomes of 1000 actinobacteria strains.</title>
        <authorList>
            <person name="Klenk H.-P."/>
        </authorList>
    </citation>
    <scope>NUCLEOTIDE SEQUENCE [LARGE SCALE GENOMIC DNA]</scope>
    <source>
        <strain evidence="3 4">DSM 24617</strain>
    </source>
</reference>
<comment type="caution">
    <text evidence="3">The sequence shown here is derived from an EMBL/GenBank/DDBJ whole genome shotgun (WGS) entry which is preliminary data.</text>
</comment>
<accession>A0A542XEW1</accession>
<dbReference type="InterPro" id="IPR002347">
    <property type="entry name" value="SDR_fam"/>
</dbReference>
<dbReference type="PANTHER" id="PTHR43477">
    <property type="entry name" value="DIHYDROANTICAPSIN 7-DEHYDROGENASE"/>
    <property type="match status" value="1"/>
</dbReference>
<dbReference type="InterPro" id="IPR036291">
    <property type="entry name" value="NAD(P)-bd_dom_sf"/>
</dbReference>
<dbReference type="SUPFAM" id="SSF51735">
    <property type="entry name" value="NAD(P)-binding Rossmann-fold domains"/>
    <property type="match status" value="1"/>
</dbReference>
<dbReference type="PANTHER" id="PTHR43477:SF1">
    <property type="entry name" value="DIHYDROANTICAPSIN 7-DEHYDROGENASE"/>
    <property type="match status" value="1"/>
</dbReference>
<dbReference type="Proteomes" id="UP000318336">
    <property type="component" value="Unassembled WGS sequence"/>
</dbReference>
<organism evidence="3 4">
    <name type="scientific">Barrientosiimonas humi</name>
    <dbReference type="NCBI Taxonomy" id="999931"/>
    <lineage>
        <taxon>Bacteria</taxon>
        <taxon>Bacillati</taxon>
        <taxon>Actinomycetota</taxon>
        <taxon>Actinomycetes</taxon>
        <taxon>Micrococcales</taxon>
        <taxon>Dermacoccaceae</taxon>
        <taxon>Barrientosiimonas</taxon>
    </lineage>
</organism>
<dbReference type="Gene3D" id="3.40.50.720">
    <property type="entry name" value="NAD(P)-binding Rossmann-like Domain"/>
    <property type="match status" value="1"/>
</dbReference>
<dbReference type="CDD" id="cd05233">
    <property type="entry name" value="SDR_c"/>
    <property type="match status" value="1"/>
</dbReference>
<dbReference type="PRINTS" id="PR00081">
    <property type="entry name" value="GDHRDH"/>
</dbReference>
<dbReference type="RefSeq" id="WP_142006589.1">
    <property type="nucleotide sequence ID" value="NZ_CAJTBP010000001.1"/>
</dbReference>
<evidence type="ECO:0000313" key="3">
    <source>
        <dbReference type="EMBL" id="TQL34367.1"/>
    </source>
</evidence>
<dbReference type="AlphaFoldDB" id="A0A542XEW1"/>